<dbReference type="EMBL" id="JAGPYM010000084">
    <property type="protein sequence ID" value="KAH6868932.1"/>
    <property type="molecule type" value="Genomic_DNA"/>
</dbReference>
<evidence type="ECO:0000313" key="3">
    <source>
        <dbReference type="Proteomes" id="UP000777438"/>
    </source>
</evidence>
<dbReference type="Proteomes" id="UP000777438">
    <property type="component" value="Unassembled WGS sequence"/>
</dbReference>
<accession>A0A9P8VNX5</accession>
<dbReference type="AlphaFoldDB" id="A0A9P8VNX5"/>
<feature type="domain" description="Alpha/beta hydrolase fold-3" evidence="1">
    <location>
        <begin position="93"/>
        <end position="308"/>
    </location>
</feature>
<protein>
    <submittedName>
        <fullName evidence="2">Alpha/Beta hydrolase protein</fullName>
    </submittedName>
</protein>
<keyword evidence="2" id="KW-0378">Hydrolase</keyword>
<keyword evidence="3" id="KW-1185">Reference proteome</keyword>
<proteinExistence type="predicted"/>
<dbReference type="GO" id="GO:0004806">
    <property type="term" value="F:triacylglycerol lipase activity"/>
    <property type="evidence" value="ECO:0007669"/>
    <property type="project" value="TreeGrafter"/>
</dbReference>
<dbReference type="InterPro" id="IPR029058">
    <property type="entry name" value="AB_hydrolase_fold"/>
</dbReference>
<dbReference type="GO" id="GO:0005829">
    <property type="term" value="C:cytosol"/>
    <property type="evidence" value="ECO:0007669"/>
    <property type="project" value="TreeGrafter"/>
</dbReference>
<dbReference type="GO" id="GO:0004771">
    <property type="term" value="F:sterol ester esterase activity"/>
    <property type="evidence" value="ECO:0007669"/>
    <property type="project" value="TreeGrafter"/>
</dbReference>
<dbReference type="InterPro" id="IPR013094">
    <property type="entry name" value="AB_hydrolase_3"/>
</dbReference>
<dbReference type="GO" id="GO:0019433">
    <property type="term" value="P:triglyceride catabolic process"/>
    <property type="evidence" value="ECO:0007669"/>
    <property type="project" value="TreeGrafter"/>
</dbReference>
<dbReference type="PANTHER" id="PTHR23025">
    <property type="entry name" value="TRIACYLGLYCEROL LIPASE"/>
    <property type="match status" value="1"/>
</dbReference>
<gene>
    <name evidence="2" type="ORF">B0T10DRAFT_419117</name>
</gene>
<evidence type="ECO:0000259" key="1">
    <source>
        <dbReference type="Pfam" id="PF07859"/>
    </source>
</evidence>
<evidence type="ECO:0000313" key="2">
    <source>
        <dbReference type="EMBL" id="KAH6868932.1"/>
    </source>
</evidence>
<dbReference type="SUPFAM" id="SSF53474">
    <property type="entry name" value="alpha/beta-Hydrolases"/>
    <property type="match status" value="1"/>
</dbReference>
<dbReference type="OrthoDB" id="408631at2759"/>
<organism evidence="2 3">
    <name type="scientific">Thelonectria olida</name>
    <dbReference type="NCBI Taxonomy" id="1576542"/>
    <lineage>
        <taxon>Eukaryota</taxon>
        <taxon>Fungi</taxon>
        <taxon>Dikarya</taxon>
        <taxon>Ascomycota</taxon>
        <taxon>Pezizomycotina</taxon>
        <taxon>Sordariomycetes</taxon>
        <taxon>Hypocreomycetidae</taxon>
        <taxon>Hypocreales</taxon>
        <taxon>Nectriaceae</taxon>
        <taxon>Thelonectria</taxon>
    </lineage>
</organism>
<reference evidence="2 3" key="1">
    <citation type="journal article" date="2021" name="Nat. Commun.">
        <title>Genetic determinants of endophytism in the Arabidopsis root mycobiome.</title>
        <authorList>
            <person name="Mesny F."/>
            <person name="Miyauchi S."/>
            <person name="Thiergart T."/>
            <person name="Pickel B."/>
            <person name="Atanasova L."/>
            <person name="Karlsson M."/>
            <person name="Huettel B."/>
            <person name="Barry K.W."/>
            <person name="Haridas S."/>
            <person name="Chen C."/>
            <person name="Bauer D."/>
            <person name="Andreopoulos W."/>
            <person name="Pangilinan J."/>
            <person name="LaButti K."/>
            <person name="Riley R."/>
            <person name="Lipzen A."/>
            <person name="Clum A."/>
            <person name="Drula E."/>
            <person name="Henrissat B."/>
            <person name="Kohler A."/>
            <person name="Grigoriev I.V."/>
            <person name="Martin F.M."/>
            <person name="Hacquard S."/>
        </authorList>
    </citation>
    <scope>NUCLEOTIDE SEQUENCE [LARGE SCALE GENOMIC DNA]</scope>
    <source>
        <strain evidence="2 3">MPI-CAGE-CH-0241</strain>
    </source>
</reference>
<comment type="caution">
    <text evidence="2">The sequence shown here is derived from an EMBL/GenBank/DDBJ whole genome shotgun (WGS) entry which is preliminary data.</text>
</comment>
<dbReference type="Gene3D" id="3.40.50.1820">
    <property type="entry name" value="alpha/beta hydrolase"/>
    <property type="match status" value="1"/>
</dbReference>
<dbReference type="PANTHER" id="PTHR23025:SF3">
    <property type="entry name" value="HORMONE-SENSITIVE LIPASE"/>
    <property type="match status" value="1"/>
</dbReference>
<dbReference type="Pfam" id="PF07859">
    <property type="entry name" value="Abhydrolase_3"/>
    <property type="match status" value="1"/>
</dbReference>
<name>A0A9P8VNX5_9HYPO</name>
<sequence length="346" mass="38836">MADYTHYAELDPEWLEFSKTYKPPPIPEDLALAKTAINEARSSLFKEVLGPIEVLSTRDLTIPTRDGNSIPVRLYFPEPRARISALDELPLYVYLHGGGWLFGSLDSEDMHCRLITVSVGCIVLNVEYRHTPESKFPTQYHDVFDAVDWILSPDRLEEYSISANNVVVGGVSAGGTLSIASAVREIERGTHRIKGISASLPSPVHWTRFPRHLVKDGYSSFEQNANVPLLPMARLEYLHSLLKADPDSPYVSPFLLPDSMLQQFPPIAFHVCGADPLRDGGLLFEEKLKCLGVETRMRVFQGWPHAFWNLPQIKFSATFRQRMIGDAEWLFGVKNVAASAKLGSKR</sequence>